<evidence type="ECO:0000313" key="1">
    <source>
        <dbReference type="EMBL" id="SFT23220.1"/>
    </source>
</evidence>
<reference evidence="2" key="1">
    <citation type="submission" date="2016-10" db="EMBL/GenBank/DDBJ databases">
        <authorList>
            <person name="Varghese N."/>
            <person name="Submissions S."/>
        </authorList>
    </citation>
    <scope>NUCLEOTIDE SEQUENCE [LARGE SCALE GENOMIC DNA]</scope>
    <source>
        <strain evidence="2">CGMCC 4.7047</strain>
    </source>
</reference>
<keyword evidence="2" id="KW-1185">Reference proteome</keyword>
<sequence>MRQPCPGAYRAPQRILAAIADRDAARVFARSQAITPLELPDLGMYLQPADSSGGTVVADLSGSGAVYTTRQRDWDGIGEHDTAYEVHRTTVVDALRDTAQGVTTWWAHQERHDGRGAPGLRSWRTTASSWPWRCCAP</sequence>
<protein>
    <submittedName>
        <fullName evidence="1">Uncharacterized protein</fullName>
    </submittedName>
</protein>
<accession>A0A1I6WB75</accession>
<name>A0A1I6WB75_9ACTN</name>
<dbReference type="RefSeq" id="WP_093844525.1">
    <property type="nucleotide sequence ID" value="NZ_FPAB01000017.1"/>
</dbReference>
<dbReference type="EMBL" id="FPAB01000017">
    <property type="protein sequence ID" value="SFT23220.1"/>
    <property type="molecule type" value="Genomic_DNA"/>
</dbReference>
<dbReference type="AlphaFoldDB" id="A0A1I6WB75"/>
<organism evidence="1 2">
    <name type="scientific">Streptomyces harbinensis</name>
    <dbReference type="NCBI Taxonomy" id="1176198"/>
    <lineage>
        <taxon>Bacteria</taxon>
        <taxon>Bacillati</taxon>
        <taxon>Actinomycetota</taxon>
        <taxon>Actinomycetes</taxon>
        <taxon>Kitasatosporales</taxon>
        <taxon>Streptomycetaceae</taxon>
        <taxon>Streptomyces</taxon>
    </lineage>
</organism>
<proteinExistence type="predicted"/>
<evidence type="ECO:0000313" key="2">
    <source>
        <dbReference type="Proteomes" id="UP000198873"/>
    </source>
</evidence>
<dbReference type="Proteomes" id="UP000198873">
    <property type="component" value="Unassembled WGS sequence"/>
</dbReference>
<gene>
    <name evidence="1" type="ORF">SAMN05444716_1172</name>
</gene>